<dbReference type="AlphaFoldDB" id="K6VVD3"/>
<dbReference type="Pfam" id="PF22725">
    <property type="entry name" value="GFO_IDH_MocA_C3"/>
    <property type="match status" value="1"/>
</dbReference>
<dbReference type="SUPFAM" id="SSF51735">
    <property type="entry name" value="NAD(P)-binding Rossmann-fold domains"/>
    <property type="match status" value="1"/>
</dbReference>
<comment type="caution">
    <text evidence="6">The sequence shown here is derived from an EMBL/GenBank/DDBJ whole genome shotgun (WGS) entry which is preliminary data.</text>
</comment>
<dbReference type="InterPro" id="IPR055170">
    <property type="entry name" value="GFO_IDH_MocA-like_dom"/>
</dbReference>
<evidence type="ECO:0000259" key="5">
    <source>
        <dbReference type="Pfam" id="PF22725"/>
    </source>
</evidence>
<protein>
    <submittedName>
        <fullName evidence="6">Putative oxidoreductase</fullName>
    </submittedName>
</protein>
<sequence length="396" mass="41777">MRDKISVAVIGAGMAGRTHAQAYRLATTVHHLDLPPVQLTAVADIHEPFAADCARRYGYARHETDWRTIAEDPDIDAVSIVVGNALHREIAEAMIAAGKHVLCEKPLAGNLEDAVALAELEKQAARSGLVTSVGYCYRRSPAVAAVADLVHTGELGEISHFNGRYWCDYAADPTGPISWRYRGGPGSGALGDIGSHLVDTAETVCGPLVEVGGAVLATTIPHRPVDAGAAHGHRRGSDQPGSATADVENEDVATFTGRFASGAVGTFSTSRVAFGYPNGQAFDVFGSTGRASFDLLRPGEFTVDDARPGSYSRGPRTVLVHNEHPYFDGGQPMDYVGVGYTQVDLFTYQAKAFLQEIAGIEDGLPRCATFADGLHSMQVIAAVARSAAEGGTTVTL</sequence>
<dbReference type="PANTHER" id="PTHR43818">
    <property type="entry name" value="BCDNA.GH03377"/>
    <property type="match status" value="1"/>
</dbReference>
<evidence type="ECO:0000256" key="1">
    <source>
        <dbReference type="ARBA" id="ARBA00023002"/>
    </source>
</evidence>
<organism evidence="6 7">
    <name type="scientific">Austwickia chelonae NBRC 105200</name>
    <dbReference type="NCBI Taxonomy" id="1184607"/>
    <lineage>
        <taxon>Bacteria</taxon>
        <taxon>Bacillati</taxon>
        <taxon>Actinomycetota</taxon>
        <taxon>Actinomycetes</taxon>
        <taxon>Micrococcales</taxon>
        <taxon>Dermatophilaceae</taxon>
        <taxon>Austwickia</taxon>
    </lineage>
</organism>
<dbReference type="Proteomes" id="UP000008495">
    <property type="component" value="Unassembled WGS sequence"/>
</dbReference>
<dbReference type="eggNOG" id="COG0673">
    <property type="taxonomic scope" value="Bacteria"/>
</dbReference>
<feature type="region of interest" description="Disordered" evidence="3">
    <location>
        <begin position="225"/>
        <end position="247"/>
    </location>
</feature>
<name>K6VVD3_9MICO</name>
<dbReference type="SUPFAM" id="SSF55347">
    <property type="entry name" value="Glyceraldehyde-3-phosphate dehydrogenase-like, C-terminal domain"/>
    <property type="match status" value="1"/>
</dbReference>
<keyword evidence="2" id="KW-0520">NAD</keyword>
<dbReference type="InterPro" id="IPR036291">
    <property type="entry name" value="NAD(P)-bd_dom_sf"/>
</dbReference>
<proteinExistence type="predicted"/>
<keyword evidence="7" id="KW-1185">Reference proteome</keyword>
<evidence type="ECO:0000313" key="6">
    <source>
        <dbReference type="EMBL" id="GAB79305.1"/>
    </source>
</evidence>
<feature type="domain" description="GFO/IDH/MocA-like oxidoreductase" evidence="5">
    <location>
        <begin position="144"/>
        <end position="291"/>
    </location>
</feature>
<dbReference type="Gene3D" id="3.40.50.720">
    <property type="entry name" value="NAD(P)-binding Rossmann-like Domain"/>
    <property type="match status" value="1"/>
</dbReference>
<dbReference type="Gene3D" id="3.30.360.10">
    <property type="entry name" value="Dihydrodipicolinate Reductase, domain 2"/>
    <property type="match status" value="1"/>
</dbReference>
<feature type="domain" description="Gfo/Idh/MocA-like oxidoreductase N-terminal" evidence="4">
    <location>
        <begin position="5"/>
        <end position="125"/>
    </location>
</feature>
<dbReference type="OrthoDB" id="9792085at2"/>
<dbReference type="GO" id="GO:0016491">
    <property type="term" value="F:oxidoreductase activity"/>
    <property type="evidence" value="ECO:0007669"/>
    <property type="project" value="UniProtKB-KW"/>
</dbReference>
<dbReference type="InterPro" id="IPR000683">
    <property type="entry name" value="Gfo/Idh/MocA-like_OxRdtase_N"/>
</dbReference>
<evidence type="ECO:0000313" key="7">
    <source>
        <dbReference type="Proteomes" id="UP000008495"/>
    </source>
</evidence>
<dbReference type="PANTHER" id="PTHR43818:SF11">
    <property type="entry name" value="BCDNA.GH03377"/>
    <property type="match status" value="1"/>
</dbReference>
<dbReference type="RefSeq" id="WP_006504063.1">
    <property type="nucleotide sequence ID" value="NZ_BAGZ01000022.1"/>
</dbReference>
<evidence type="ECO:0000256" key="2">
    <source>
        <dbReference type="ARBA" id="ARBA00023027"/>
    </source>
</evidence>
<dbReference type="Pfam" id="PF01408">
    <property type="entry name" value="GFO_IDH_MocA"/>
    <property type="match status" value="1"/>
</dbReference>
<evidence type="ECO:0000256" key="3">
    <source>
        <dbReference type="SAM" id="MobiDB-lite"/>
    </source>
</evidence>
<evidence type="ECO:0000259" key="4">
    <source>
        <dbReference type="Pfam" id="PF01408"/>
    </source>
</evidence>
<dbReference type="EMBL" id="BAGZ01000022">
    <property type="protein sequence ID" value="GAB79305.1"/>
    <property type="molecule type" value="Genomic_DNA"/>
</dbReference>
<reference evidence="6 7" key="1">
    <citation type="submission" date="2012-08" db="EMBL/GenBank/DDBJ databases">
        <title>Whole genome shotgun sequence of Austwickia chelonae NBRC 105200.</title>
        <authorList>
            <person name="Yoshida I."/>
            <person name="Hosoyama A."/>
            <person name="Tsuchikane K."/>
            <person name="Katsumata H."/>
            <person name="Ando Y."/>
            <person name="Ohji S."/>
            <person name="Hamada M."/>
            <person name="Tamura T."/>
            <person name="Yamazoe A."/>
            <person name="Yamazaki S."/>
            <person name="Fujita N."/>
        </authorList>
    </citation>
    <scope>NUCLEOTIDE SEQUENCE [LARGE SCALE GENOMIC DNA]</scope>
    <source>
        <strain evidence="6 7">NBRC 105200</strain>
    </source>
</reference>
<dbReference type="GO" id="GO:0000166">
    <property type="term" value="F:nucleotide binding"/>
    <property type="evidence" value="ECO:0007669"/>
    <property type="project" value="InterPro"/>
</dbReference>
<keyword evidence="1" id="KW-0560">Oxidoreductase</keyword>
<gene>
    <name evidence="6" type="ORF">AUCHE_22_00750</name>
</gene>
<accession>K6VVD3</accession>
<dbReference type="InterPro" id="IPR050463">
    <property type="entry name" value="Gfo/Idh/MocA_oxidrdct_glycsds"/>
</dbReference>
<dbReference type="STRING" id="100225.SAMN05421595_2614"/>